<keyword evidence="1" id="KW-0805">Transcription regulation</keyword>
<dbReference type="PANTHER" id="PTHR11514:SF47">
    <property type="entry name" value="TRANSCRIPTION FACTOR BHLH13"/>
    <property type="match status" value="1"/>
</dbReference>
<evidence type="ECO:0000313" key="3">
    <source>
        <dbReference type="EMBL" id="KAK8975977.1"/>
    </source>
</evidence>
<comment type="subcellular location">
    <subcellularLocation>
        <location evidence="1">Nucleus</location>
    </subcellularLocation>
</comment>
<feature type="coiled-coil region" evidence="2">
    <location>
        <begin position="8"/>
        <end position="35"/>
    </location>
</feature>
<keyword evidence="4" id="KW-1185">Reference proteome</keyword>
<dbReference type="Proteomes" id="UP001396334">
    <property type="component" value="Unassembled WGS sequence"/>
</dbReference>
<dbReference type="InterPro" id="IPR045084">
    <property type="entry name" value="AIB/MYC-like"/>
</dbReference>
<evidence type="ECO:0000256" key="2">
    <source>
        <dbReference type="SAM" id="Coils"/>
    </source>
</evidence>
<protein>
    <recommendedName>
        <fullName evidence="1">Transcription factor</fullName>
        <shortName evidence="1">bHLH transcription factor</shortName>
    </recommendedName>
    <alternativeName>
        <fullName evidence="1">Basic helix-loop-helix protein</fullName>
    </alternativeName>
</protein>
<name>A0ABR2NJ18_9ROSI</name>
<organism evidence="3 4">
    <name type="scientific">Hibiscus sabdariffa</name>
    <name type="common">roselle</name>
    <dbReference type="NCBI Taxonomy" id="183260"/>
    <lineage>
        <taxon>Eukaryota</taxon>
        <taxon>Viridiplantae</taxon>
        <taxon>Streptophyta</taxon>
        <taxon>Embryophyta</taxon>
        <taxon>Tracheophyta</taxon>
        <taxon>Spermatophyta</taxon>
        <taxon>Magnoliopsida</taxon>
        <taxon>eudicotyledons</taxon>
        <taxon>Gunneridae</taxon>
        <taxon>Pentapetalae</taxon>
        <taxon>rosids</taxon>
        <taxon>malvids</taxon>
        <taxon>Malvales</taxon>
        <taxon>Malvaceae</taxon>
        <taxon>Malvoideae</taxon>
        <taxon>Hibiscus</taxon>
    </lineage>
</organism>
<comment type="caution">
    <text evidence="3">The sequence shown here is derived from an EMBL/GenBank/DDBJ whole genome shotgun (WGS) entry which is preliminary data.</text>
</comment>
<gene>
    <name evidence="3" type="ORF">V6N11_025480</name>
</gene>
<dbReference type="EMBL" id="JBBPBN010000138">
    <property type="protein sequence ID" value="KAK8975977.1"/>
    <property type="molecule type" value="Genomic_DNA"/>
</dbReference>
<keyword evidence="2" id="KW-0175">Coiled coil</keyword>
<accession>A0ABR2NJ18</accession>
<proteinExistence type="predicted"/>
<reference evidence="3 4" key="1">
    <citation type="journal article" date="2024" name="G3 (Bethesda)">
        <title>Genome assembly of Hibiscus sabdariffa L. provides insights into metabolisms of medicinal natural products.</title>
        <authorList>
            <person name="Kim T."/>
        </authorList>
    </citation>
    <scope>NUCLEOTIDE SEQUENCE [LARGE SCALE GENOMIC DNA]</scope>
    <source>
        <strain evidence="3">TK-2024</strain>
        <tissue evidence="3">Old leaves</tissue>
    </source>
</reference>
<keyword evidence="1" id="KW-0539">Nucleus</keyword>
<sequence>MGKASLLGDAIADNINELQAKLQTMEAEREIFGSTSRVSPGLDPNRNTESRIRTPNINLQAVDDEVVVTVNRPLDSHPAPRVIQAFKEAQINILESKLIAADDVMFHFHTY</sequence>
<dbReference type="PANTHER" id="PTHR11514">
    <property type="entry name" value="MYC"/>
    <property type="match status" value="1"/>
</dbReference>
<evidence type="ECO:0000256" key="1">
    <source>
        <dbReference type="RuleBase" id="RU369104"/>
    </source>
</evidence>
<keyword evidence="1" id="KW-0804">Transcription</keyword>
<evidence type="ECO:0000313" key="4">
    <source>
        <dbReference type="Proteomes" id="UP001396334"/>
    </source>
</evidence>